<keyword evidence="5" id="KW-1185">Reference proteome</keyword>
<dbReference type="PANTHER" id="PTHR46708">
    <property type="entry name" value="TENASCIN"/>
    <property type="match status" value="1"/>
</dbReference>
<feature type="region of interest" description="Disordered" evidence="2">
    <location>
        <begin position="606"/>
        <end position="678"/>
    </location>
</feature>
<dbReference type="CDD" id="cd00063">
    <property type="entry name" value="FN3"/>
    <property type="match status" value="3"/>
</dbReference>
<sequence length="1156" mass="126862">MACNWNKEDYFPHLLRTDSTSHAALEKLVDDLHAEKDRTISSFLCHSGSEDFLWGLVRLLGEDITRVAGNAAYIIGTLAESELGCYRVLALAHSGRAESEKILPHLTRMLAFDDSESVMNAAGTMGTLAESPQGRDWMLSVSCLNMLLDHVTALLHTENMWTASNAALVIARLSISEDGCNKILSHPLSLNILTKLIMSLGTDEAGRGMNAAFAIGRLCDMESGRQRLLTLPESDKMISSLARMLSCPDLGASKNACFALSCLATNDEGHSRLLKNPHIEEVLSVLSHLLKSEDSETGWFAAMTIRTLASQPKGCVKLRDNQPLQTALKLTAADPDVNVDLKEEVEITLDILKRLEKPNLPVIEAISGSEINIRWQEVKPKSGLEVSYQVLEGNRSVYKGQQCSCAVDGLQPATKYGFKLRCLTENDESPFTDVVFITTLEGAPGPPTNMRVLGCTITQLKIGWDPPDITNGQVKGYHVYQGGKQVDFTTDVTSIVTGLTPNSQFTVQVCAATARGKGEKASVVGTTAELGAHAPSKPNVTVLGRNEVHVSWASPEVPFGRITRYDVIMNGKIIHTGTELSCSVHRLTPDTEYSFVVVAITSEGKFESKPTKKRTAKDEYDVTRQPLYQPPPRRDSVTEDIITNSSSTNNKQSILKNRKSIGEIKPRQNSAKIDKNTTNVKITTSSTVVVPTANETVGTSRPDSAGSSVTTKTSPSRLTDSTNPHPEQTKKIKTSGKSPPLEKRRDSNLNMGGSNKSKIELHRPSISIPVSVSNNKDVSSFHRKLTDRDPNIIKSMFPVTVSYVSIQGDEGQDDLDYKIKSTGAWTRRPIGRAVVVSNKSSIKLKLERSKALPLSVGSQSSVKAKLCQPDPDVPIVLESDVLYESSDKPVESNERNSRIYERKTMLPKPTMPSQQYLDGGKTSVGDVSKSRCFGSQGLTDSACSADMSDSMTTNNRNRSRQQDYIRELTSLPAFRGSPDTLFENTHNAFLQRANTFVHTHRNSLRRSSDRVTCKSGNITGGPITLNPDLPDNHINKLHKKFVPMQARTQPAHLPQGHRETPKISATLLEPRGYPGRRMESLARSHSSLNPHSASNRRGSARGQTTDDFINLASHEIMKQEKLSRGRPSSQVKTLNSKHMNEPDSVRLSQSWAVNAR</sequence>
<dbReference type="SUPFAM" id="SSF48371">
    <property type="entry name" value="ARM repeat"/>
    <property type="match status" value="1"/>
</dbReference>
<feature type="region of interest" description="Disordered" evidence="2">
    <location>
        <begin position="1078"/>
        <end position="1103"/>
    </location>
</feature>
<evidence type="ECO:0000313" key="5">
    <source>
        <dbReference type="Proteomes" id="UP001347796"/>
    </source>
</evidence>
<feature type="compositionally biased region" description="Basic and acidic residues" evidence="2">
    <location>
        <begin position="606"/>
        <end position="622"/>
    </location>
</feature>
<gene>
    <name evidence="4" type="ORF">SNE40_000240</name>
</gene>
<feature type="region of interest" description="Disordered" evidence="2">
    <location>
        <begin position="1116"/>
        <end position="1156"/>
    </location>
</feature>
<dbReference type="Pfam" id="PF00041">
    <property type="entry name" value="fn3"/>
    <property type="match status" value="2"/>
</dbReference>
<protein>
    <recommendedName>
        <fullName evidence="3">Fibronectin type-III domain-containing protein</fullName>
    </recommendedName>
</protein>
<dbReference type="InterPro" id="IPR050991">
    <property type="entry name" value="ECM_Regulatory_Proteins"/>
</dbReference>
<proteinExistence type="predicted"/>
<accession>A0AAN8KJ66</accession>
<feature type="domain" description="Fibronectin type-III" evidence="3">
    <location>
        <begin position="357"/>
        <end position="442"/>
    </location>
</feature>
<name>A0AAN8KJ66_PATCE</name>
<dbReference type="InterPro" id="IPR011989">
    <property type="entry name" value="ARM-like"/>
</dbReference>
<feature type="compositionally biased region" description="Polar residues" evidence="2">
    <location>
        <begin position="692"/>
        <end position="726"/>
    </location>
</feature>
<reference evidence="4 5" key="1">
    <citation type="submission" date="2024-01" db="EMBL/GenBank/DDBJ databases">
        <title>The genome of the rayed Mediterranean limpet Patella caerulea (Linnaeus, 1758).</title>
        <authorList>
            <person name="Anh-Thu Weber A."/>
            <person name="Halstead-Nussloch G."/>
        </authorList>
    </citation>
    <scope>NUCLEOTIDE SEQUENCE [LARGE SCALE GENOMIC DNA]</scope>
    <source>
        <strain evidence="4">AATW-2023a</strain>
        <tissue evidence="4">Whole specimen</tissue>
    </source>
</reference>
<dbReference type="SUPFAM" id="SSF49265">
    <property type="entry name" value="Fibronectin type III"/>
    <property type="match status" value="2"/>
</dbReference>
<evidence type="ECO:0000313" key="4">
    <source>
        <dbReference type="EMBL" id="KAK6194642.1"/>
    </source>
</evidence>
<dbReference type="SMART" id="SM00060">
    <property type="entry name" value="FN3"/>
    <property type="match status" value="3"/>
</dbReference>
<feature type="region of interest" description="Disordered" evidence="2">
    <location>
        <begin position="692"/>
        <end position="760"/>
    </location>
</feature>
<dbReference type="Gene3D" id="1.25.10.10">
    <property type="entry name" value="Leucine-rich Repeat Variant"/>
    <property type="match status" value="1"/>
</dbReference>
<dbReference type="Gene3D" id="2.60.40.10">
    <property type="entry name" value="Immunoglobulins"/>
    <property type="match status" value="3"/>
</dbReference>
<feature type="compositionally biased region" description="Polar residues" evidence="2">
    <location>
        <begin position="641"/>
        <end position="655"/>
    </location>
</feature>
<evidence type="ECO:0000256" key="1">
    <source>
        <dbReference type="ARBA" id="ARBA00022737"/>
    </source>
</evidence>
<feature type="compositionally biased region" description="Polar residues" evidence="2">
    <location>
        <begin position="667"/>
        <end position="678"/>
    </location>
</feature>
<dbReference type="EMBL" id="JAZGQO010000001">
    <property type="protein sequence ID" value="KAK6194642.1"/>
    <property type="molecule type" value="Genomic_DNA"/>
</dbReference>
<dbReference type="PANTHER" id="PTHR46708:SF11">
    <property type="entry name" value="RECEPTOR-TYPE TYROSINE-PROTEIN PHOSPHATASE ETA-LIKE"/>
    <property type="match status" value="1"/>
</dbReference>
<keyword evidence="1" id="KW-0677">Repeat</keyword>
<dbReference type="AlphaFoldDB" id="A0AAN8KJ66"/>
<feature type="domain" description="Fibronectin type-III" evidence="3">
    <location>
        <begin position="446"/>
        <end position="531"/>
    </location>
</feature>
<dbReference type="InterPro" id="IPR036116">
    <property type="entry name" value="FN3_sf"/>
</dbReference>
<dbReference type="InterPro" id="IPR016024">
    <property type="entry name" value="ARM-type_fold"/>
</dbReference>
<evidence type="ECO:0000259" key="3">
    <source>
        <dbReference type="PROSITE" id="PS50853"/>
    </source>
</evidence>
<feature type="compositionally biased region" description="Polar residues" evidence="2">
    <location>
        <begin position="1083"/>
        <end position="1103"/>
    </location>
</feature>
<feature type="compositionally biased region" description="Polar residues" evidence="2">
    <location>
        <begin position="1146"/>
        <end position="1156"/>
    </location>
</feature>
<evidence type="ECO:0000256" key="2">
    <source>
        <dbReference type="SAM" id="MobiDB-lite"/>
    </source>
</evidence>
<comment type="caution">
    <text evidence="4">The sequence shown here is derived from an EMBL/GenBank/DDBJ whole genome shotgun (WGS) entry which is preliminary data.</text>
</comment>
<dbReference type="InterPro" id="IPR013783">
    <property type="entry name" value="Ig-like_fold"/>
</dbReference>
<feature type="domain" description="Fibronectin type-III" evidence="3">
    <location>
        <begin position="534"/>
        <end position="621"/>
    </location>
</feature>
<dbReference type="InterPro" id="IPR003961">
    <property type="entry name" value="FN3_dom"/>
</dbReference>
<dbReference type="PROSITE" id="PS50853">
    <property type="entry name" value="FN3"/>
    <property type="match status" value="3"/>
</dbReference>
<dbReference type="Proteomes" id="UP001347796">
    <property type="component" value="Unassembled WGS sequence"/>
</dbReference>
<feature type="compositionally biased region" description="Polar residues" evidence="2">
    <location>
        <begin position="1126"/>
        <end position="1137"/>
    </location>
</feature>
<organism evidence="4 5">
    <name type="scientific">Patella caerulea</name>
    <name type="common">Rayed Mediterranean limpet</name>
    <dbReference type="NCBI Taxonomy" id="87958"/>
    <lineage>
        <taxon>Eukaryota</taxon>
        <taxon>Metazoa</taxon>
        <taxon>Spiralia</taxon>
        <taxon>Lophotrochozoa</taxon>
        <taxon>Mollusca</taxon>
        <taxon>Gastropoda</taxon>
        <taxon>Patellogastropoda</taxon>
        <taxon>Patelloidea</taxon>
        <taxon>Patellidae</taxon>
        <taxon>Patella</taxon>
    </lineage>
</organism>